<evidence type="ECO:0000256" key="1">
    <source>
        <dbReference type="ARBA" id="ARBA00004651"/>
    </source>
</evidence>
<sequence>MSSFKYRTILFLIILPISLYISFGSIFSDYFSEVPEYIRPKRLNLGLDLQGGASIMLEGDTEKYKNSIINQKLSNLWISIEKDALEISKNILDDGSIAISFRVEDNDLLIKKFKELDSIFDYSFSLNTALITVDKSKVAKLIENVVKRSVEIVRHRVDSKGTKEIEVQQKGESGILIQVPGAKDPSEVKGLVGKTAKLSFHKVVRIARFDETEIGFDEDCLILDWDKSKKVIFKKRPLMTGEELENAFVSINEIGIPIVNFELNKFGAKRFAEISSKNIGNSIAIVLDNKVLNIPVIRESITGGSGSISGNFDMKKANELALLLKAGALPMQLNVVEERTVGPGLGTYSIEHGVISAKMSCAIITLIMILFYRFFGFIAVIGLFFNLTLLISVFSIFGITLTLPGIAGIVLTTGMAVDANVLIYERIKEELRNGTSYIKAIESGYKSAIITITDSNVTTVISSIILYIFSYGPVRGFSICLIVGIVCSMITAVFLTKFFIEFFYSFLQRRTN</sequence>
<evidence type="ECO:0000256" key="5">
    <source>
        <dbReference type="ARBA" id="ARBA00022927"/>
    </source>
</evidence>
<evidence type="ECO:0000313" key="13">
    <source>
        <dbReference type="EMBL" id="MDZ5762319.1"/>
    </source>
</evidence>
<keyword evidence="8 9" id="KW-0472">Membrane</keyword>
<dbReference type="NCBIfam" id="TIGR00916">
    <property type="entry name" value="2A0604s01"/>
    <property type="match status" value="1"/>
</dbReference>
<comment type="subunit">
    <text evidence="9">Forms a complex with SecF. Part of the essential Sec protein translocation apparatus which comprises SecA, SecYEG and auxiliary proteins SecDF-YajC and YidC.</text>
</comment>
<dbReference type="Gene3D" id="3.30.70.3400">
    <property type="match status" value="1"/>
</dbReference>
<keyword evidence="14" id="KW-1185">Reference proteome</keyword>
<dbReference type="Gene3D" id="3.30.1360.200">
    <property type="match status" value="1"/>
</dbReference>
<accession>A0ABU5L865</accession>
<evidence type="ECO:0000259" key="11">
    <source>
        <dbReference type="Pfam" id="PF21760"/>
    </source>
</evidence>
<feature type="transmembrane region" description="Helical" evidence="9">
    <location>
        <begin position="445"/>
        <end position="470"/>
    </location>
</feature>
<comment type="similarity">
    <text evidence="9">Belongs to the SecD/SecF family. SecD subfamily.</text>
</comment>
<dbReference type="Pfam" id="PF02355">
    <property type="entry name" value="SecD_SecF_C"/>
    <property type="match status" value="1"/>
</dbReference>
<reference evidence="13 14" key="1">
    <citation type="submission" date="2023-02" db="EMBL/GenBank/DDBJ databases">
        <title>Host association and intracellularity evolved multiple times independently in the Rickettsiales.</title>
        <authorList>
            <person name="Castelli M."/>
            <person name="Nardi T."/>
            <person name="Gammuto L."/>
            <person name="Bellinzona G."/>
            <person name="Sabaneyeva E."/>
            <person name="Potekhin A."/>
            <person name="Serra V."/>
            <person name="Petroni G."/>
            <person name="Sassera D."/>
        </authorList>
    </citation>
    <scope>NUCLEOTIDE SEQUENCE [LARGE SCALE GENOMIC DNA]</scope>
    <source>
        <strain evidence="13 14">BOD18</strain>
    </source>
</reference>
<comment type="subcellular location">
    <subcellularLocation>
        <location evidence="1 9">Cell membrane</location>
        <topology evidence="1 9">Multi-pass membrane protein</topology>
    </subcellularLocation>
</comment>
<evidence type="ECO:0000313" key="14">
    <source>
        <dbReference type="Proteomes" id="UP001293791"/>
    </source>
</evidence>
<dbReference type="InterPro" id="IPR048634">
    <property type="entry name" value="SecD_SecF_C"/>
</dbReference>
<evidence type="ECO:0000259" key="10">
    <source>
        <dbReference type="Pfam" id="PF02355"/>
    </source>
</evidence>
<dbReference type="InterPro" id="IPR054384">
    <property type="entry name" value="SecDF_P1_head"/>
</dbReference>
<dbReference type="Pfam" id="PF21760">
    <property type="entry name" value="SecD_1st"/>
    <property type="match status" value="1"/>
</dbReference>
<dbReference type="PRINTS" id="PR00702">
    <property type="entry name" value="ACRIFLAVINRP"/>
</dbReference>
<keyword evidence="3 9" id="KW-1003">Cell membrane</keyword>
<dbReference type="EMBL" id="JARGYT010000037">
    <property type="protein sequence ID" value="MDZ5762319.1"/>
    <property type="molecule type" value="Genomic_DNA"/>
</dbReference>
<dbReference type="HAMAP" id="MF_01463_B">
    <property type="entry name" value="SecD_B"/>
    <property type="match status" value="1"/>
</dbReference>
<feature type="transmembrane region" description="Helical" evidence="9">
    <location>
        <begin position="476"/>
        <end position="500"/>
    </location>
</feature>
<comment type="caution">
    <text evidence="9">Lacks conserved residue(s) required for the propagation of feature annotation.</text>
</comment>
<evidence type="ECO:0000256" key="4">
    <source>
        <dbReference type="ARBA" id="ARBA00022692"/>
    </source>
</evidence>
<keyword evidence="6 9" id="KW-1133">Transmembrane helix</keyword>
<dbReference type="InterPro" id="IPR022813">
    <property type="entry name" value="SecD/SecF_arch_bac"/>
</dbReference>
<evidence type="ECO:0000259" key="12">
    <source>
        <dbReference type="Pfam" id="PF22599"/>
    </source>
</evidence>
<keyword evidence="7 9" id="KW-0811">Translocation</keyword>
<evidence type="ECO:0000256" key="8">
    <source>
        <dbReference type="ARBA" id="ARBA00023136"/>
    </source>
</evidence>
<comment type="function">
    <text evidence="9">Part of the Sec protein translocase complex. Interacts with the SecYEG preprotein conducting channel. SecDF uses the proton motive force (PMF) to complete protein translocation after the ATP-dependent function of SecA.</text>
</comment>
<dbReference type="PANTHER" id="PTHR30081:SF1">
    <property type="entry name" value="PROTEIN TRANSLOCASE SUBUNIT SECD"/>
    <property type="match status" value="1"/>
</dbReference>
<dbReference type="NCBIfam" id="TIGR01129">
    <property type="entry name" value="secD"/>
    <property type="match status" value="1"/>
</dbReference>
<dbReference type="InterPro" id="IPR055344">
    <property type="entry name" value="SecD_SecF_C_bact"/>
</dbReference>
<feature type="domain" description="Protein translocase subunit SecDF P1" evidence="11">
    <location>
        <begin position="146"/>
        <end position="203"/>
    </location>
</feature>
<keyword evidence="4 9" id="KW-0812">Transmembrane</keyword>
<proteinExistence type="inferred from homology"/>
<feature type="domain" description="Protein export membrane protein SecD/SecF C-terminal" evidence="10">
    <location>
        <begin position="333"/>
        <end position="499"/>
    </location>
</feature>
<dbReference type="InterPro" id="IPR048631">
    <property type="entry name" value="SecD_1st"/>
</dbReference>
<evidence type="ECO:0000256" key="9">
    <source>
        <dbReference type="HAMAP-Rule" id="MF_01463"/>
    </source>
</evidence>
<keyword evidence="5 9" id="KW-0653">Protein transport</keyword>
<protein>
    <recommendedName>
        <fullName evidence="9">Protein translocase subunit SecD</fullName>
    </recommendedName>
</protein>
<dbReference type="PANTHER" id="PTHR30081">
    <property type="entry name" value="PROTEIN-EXPORT MEMBRANE PROTEIN SEC"/>
    <property type="match status" value="1"/>
</dbReference>
<evidence type="ECO:0000256" key="6">
    <source>
        <dbReference type="ARBA" id="ARBA00022989"/>
    </source>
</evidence>
<organism evidence="13 14">
    <name type="scientific">Candidatus Cyrtobacter comes</name>
    <dbReference type="NCBI Taxonomy" id="675776"/>
    <lineage>
        <taxon>Bacteria</taxon>
        <taxon>Pseudomonadati</taxon>
        <taxon>Pseudomonadota</taxon>
        <taxon>Alphaproteobacteria</taxon>
        <taxon>Rickettsiales</taxon>
        <taxon>Candidatus Midichloriaceae</taxon>
        <taxon>Candidatus Cyrtobacter</taxon>
    </lineage>
</organism>
<comment type="caution">
    <text evidence="13">The sequence shown here is derived from an EMBL/GenBank/DDBJ whole genome shotgun (WGS) entry which is preliminary data.</text>
</comment>
<evidence type="ECO:0000256" key="2">
    <source>
        <dbReference type="ARBA" id="ARBA00022448"/>
    </source>
</evidence>
<evidence type="ECO:0000256" key="3">
    <source>
        <dbReference type="ARBA" id="ARBA00022475"/>
    </source>
</evidence>
<dbReference type="Proteomes" id="UP001293791">
    <property type="component" value="Unassembled WGS sequence"/>
</dbReference>
<gene>
    <name evidence="9" type="primary">secD</name>
    <name evidence="13" type="ORF">Cyrtocomes_00698</name>
</gene>
<feature type="domain" description="SecDF P1 head subdomain" evidence="12">
    <location>
        <begin position="226"/>
        <end position="330"/>
    </location>
</feature>
<evidence type="ECO:0000256" key="7">
    <source>
        <dbReference type="ARBA" id="ARBA00023010"/>
    </source>
</evidence>
<dbReference type="Gene3D" id="1.20.1640.10">
    <property type="entry name" value="Multidrug efflux transporter AcrB transmembrane domain"/>
    <property type="match status" value="1"/>
</dbReference>
<dbReference type="SUPFAM" id="SSF82866">
    <property type="entry name" value="Multidrug efflux transporter AcrB transmembrane domain"/>
    <property type="match status" value="1"/>
</dbReference>
<dbReference type="Pfam" id="PF22599">
    <property type="entry name" value="SecDF_P1_head"/>
    <property type="match status" value="1"/>
</dbReference>
<keyword evidence="2 9" id="KW-0813">Transport</keyword>
<dbReference type="InterPro" id="IPR001036">
    <property type="entry name" value="Acrflvin-R"/>
</dbReference>
<dbReference type="RefSeq" id="WP_322497788.1">
    <property type="nucleotide sequence ID" value="NZ_JARGYT010000037.1"/>
</dbReference>
<dbReference type="InterPro" id="IPR005791">
    <property type="entry name" value="SecD"/>
</dbReference>
<name>A0ABU5L865_9RICK</name>